<dbReference type="OrthoDB" id="9778383at2"/>
<feature type="domain" description="Carrier" evidence="3">
    <location>
        <begin position="527"/>
        <end position="596"/>
    </location>
</feature>
<dbReference type="InterPro" id="IPR009081">
    <property type="entry name" value="PP-bd_ACP"/>
</dbReference>
<dbReference type="RefSeq" id="WP_092477631.1">
    <property type="nucleotide sequence ID" value="NZ_FOHN01000009.1"/>
</dbReference>
<dbReference type="Gene3D" id="1.10.1200.10">
    <property type="entry name" value="ACP-like"/>
    <property type="match status" value="1"/>
</dbReference>
<accession>A0A1I0C496</accession>
<keyword evidence="5" id="KW-1185">Reference proteome</keyword>
<evidence type="ECO:0000259" key="3">
    <source>
        <dbReference type="PROSITE" id="PS50075"/>
    </source>
</evidence>
<proteinExistence type="predicted"/>
<dbReference type="SUPFAM" id="SSF47336">
    <property type="entry name" value="ACP-like"/>
    <property type="match status" value="1"/>
</dbReference>
<dbReference type="InterPro" id="IPR020845">
    <property type="entry name" value="AMP-binding_CS"/>
</dbReference>
<dbReference type="PRINTS" id="PR00154">
    <property type="entry name" value="AMPBINDING"/>
</dbReference>
<keyword evidence="1" id="KW-0596">Phosphopantetheine</keyword>
<dbReference type="PROSITE" id="PS00455">
    <property type="entry name" value="AMP_BINDING"/>
    <property type="match status" value="1"/>
</dbReference>
<dbReference type="Pfam" id="PF00501">
    <property type="entry name" value="AMP-binding"/>
    <property type="match status" value="1"/>
</dbReference>
<dbReference type="STRING" id="29364.SAMN04487772_10918"/>
<keyword evidence="2" id="KW-0597">Phosphoprotein</keyword>
<dbReference type="EMBL" id="FOHN01000009">
    <property type="protein sequence ID" value="SET14252.1"/>
    <property type="molecule type" value="Genomic_DNA"/>
</dbReference>
<dbReference type="InterPro" id="IPR045851">
    <property type="entry name" value="AMP-bd_C_sf"/>
</dbReference>
<dbReference type="PANTHER" id="PTHR44845:SF7">
    <property type="entry name" value="PLIPASTATIN SYNTHASE SUBUNIT D"/>
    <property type="match status" value="1"/>
</dbReference>
<dbReference type="InterPro" id="IPR036736">
    <property type="entry name" value="ACP-like_sf"/>
</dbReference>
<dbReference type="PANTHER" id="PTHR44845">
    <property type="entry name" value="CARRIER DOMAIN-CONTAINING PROTEIN"/>
    <property type="match status" value="1"/>
</dbReference>
<evidence type="ECO:0000256" key="2">
    <source>
        <dbReference type="ARBA" id="ARBA00022553"/>
    </source>
</evidence>
<organism evidence="4 5">
    <name type="scientific">[Clostridium] polysaccharolyticum</name>
    <dbReference type="NCBI Taxonomy" id="29364"/>
    <lineage>
        <taxon>Bacteria</taxon>
        <taxon>Bacillati</taxon>
        <taxon>Bacillota</taxon>
        <taxon>Clostridia</taxon>
        <taxon>Lachnospirales</taxon>
        <taxon>Lachnospiraceae</taxon>
    </lineage>
</organism>
<dbReference type="Gene3D" id="3.30.300.30">
    <property type="match status" value="1"/>
</dbReference>
<dbReference type="Pfam" id="PF13193">
    <property type="entry name" value="AMP-binding_C"/>
    <property type="match status" value="1"/>
</dbReference>
<dbReference type="InterPro" id="IPR042099">
    <property type="entry name" value="ANL_N_sf"/>
</dbReference>
<dbReference type="InterPro" id="IPR025110">
    <property type="entry name" value="AMP-bd_C"/>
</dbReference>
<dbReference type="PROSITE" id="PS50075">
    <property type="entry name" value="CARRIER"/>
    <property type="match status" value="1"/>
</dbReference>
<dbReference type="InterPro" id="IPR010071">
    <property type="entry name" value="AA_adenyl_dom"/>
</dbReference>
<dbReference type="InterPro" id="IPR020459">
    <property type="entry name" value="AMP-binding"/>
</dbReference>
<reference evidence="4 5" key="1">
    <citation type="submission" date="2016-10" db="EMBL/GenBank/DDBJ databases">
        <authorList>
            <person name="de Groot N.N."/>
        </authorList>
    </citation>
    <scope>NUCLEOTIDE SEQUENCE [LARGE SCALE GENOMIC DNA]</scope>
    <source>
        <strain evidence="4 5">DSM 1801</strain>
    </source>
</reference>
<protein>
    <submittedName>
        <fullName evidence="4">Amino acid adenylation domain-containing protein</fullName>
    </submittedName>
</protein>
<dbReference type="AlphaFoldDB" id="A0A1I0C496"/>
<sequence length="596" mass="68796">MMQTNIFDSINQTDKNYPDITLSEFILQECKIYQSQVAIIDYEKKITYKELGHVILQIASNLQGFHLEPRSAVIVLGDRSFELIATAAAVMHCGGIYVPVDISYPAKRIEYMIKNTGASMVIDLTREVITRKIKGLENIRYTYSEIVGNQNEKEPLMSKIQNTDSTAYIIYTSGTTGKPKGVAVSHKAIMNTLFWLSEQFLLNQKDVIAFKTSIGFTDSIWEMFWPLLNGAKLSIIKNEDAKSISFLYKWFEREQISYTQFVPSMMKVFLEYIEEQEIEKPLPNLSWVFNGGEHISIDLVKKFNDCFEKARIADIYGMTESAIYATYYLIEKELNEKWDETPIGIPIANTKVYLYREDGTLCTQNEMGEICISGISMAKGYWKDEESTARKFVKTDDGQVRYHTGDLGMIDDSGVLWYCGRIDGQVKIRGNRVEINEVEKVLHNIPSIGQVAVIAQKNHYGETILICFLDNEEKAFADIRTYLREILPEYMVPQKYYYVKEMPLSVNNKIDRTKLQEMYSYFMENKEKEEDKEDLLYTIWKNVLDLDEFSGQDDFFDIGGDSIGLARVQIELEKQGYAVSYEQLMSNRTFEKMRAL</sequence>
<name>A0A1I0C496_9FIRM</name>
<dbReference type="Gene3D" id="3.40.50.12780">
    <property type="entry name" value="N-terminal domain of ligase-like"/>
    <property type="match status" value="1"/>
</dbReference>
<dbReference type="Proteomes" id="UP000199800">
    <property type="component" value="Unassembled WGS sequence"/>
</dbReference>
<dbReference type="CDD" id="cd05930">
    <property type="entry name" value="A_NRPS"/>
    <property type="match status" value="1"/>
</dbReference>
<dbReference type="SUPFAM" id="SSF56801">
    <property type="entry name" value="Acetyl-CoA synthetase-like"/>
    <property type="match status" value="1"/>
</dbReference>
<evidence type="ECO:0000256" key="1">
    <source>
        <dbReference type="ARBA" id="ARBA00022450"/>
    </source>
</evidence>
<evidence type="ECO:0000313" key="5">
    <source>
        <dbReference type="Proteomes" id="UP000199800"/>
    </source>
</evidence>
<dbReference type="Pfam" id="PF00550">
    <property type="entry name" value="PP-binding"/>
    <property type="match status" value="1"/>
</dbReference>
<gene>
    <name evidence="4" type="ORF">SAMN04487772_10918</name>
</gene>
<dbReference type="InterPro" id="IPR000873">
    <property type="entry name" value="AMP-dep_synth/lig_dom"/>
</dbReference>
<evidence type="ECO:0000313" key="4">
    <source>
        <dbReference type="EMBL" id="SET14252.1"/>
    </source>
</evidence>
<dbReference type="NCBIfam" id="TIGR01733">
    <property type="entry name" value="AA-adenyl-dom"/>
    <property type="match status" value="1"/>
</dbReference>